<evidence type="ECO:0000313" key="6">
    <source>
        <dbReference type="EMBL" id="BCJ29072.1"/>
    </source>
</evidence>
<dbReference type="InterPro" id="IPR036390">
    <property type="entry name" value="WH_DNA-bd_sf"/>
</dbReference>
<dbReference type="PANTHER" id="PTHR30346:SF0">
    <property type="entry name" value="HCA OPERON TRANSCRIPTIONAL ACTIVATOR HCAR"/>
    <property type="match status" value="1"/>
</dbReference>
<keyword evidence="2" id="KW-0805">Transcription regulation</keyword>
<dbReference type="InterPro" id="IPR036388">
    <property type="entry name" value="WH-like_DNA-bd_sf"/>
</dbReference>
<keyword evidence="3" id="KW-0238">DNA-binding</keyword>
<protein>
    <submittedName>
        <fullName evidence="6">LysR family transcriptional regulator</fullName>
    </submittedName>
</protein>
<dbReference type="CDD" id="cd08414">
    <property type="entry name" value="PBP2_LTTR_aromatics_like"/>
    <property type="match status" value="1"/>
</dbReference>
<dbReference type="InterPro" id="IPR000847">
    <property type="entry name" value="LysR_HTH_N"/>
</dbReference>
<dbReference type="SUPFAM" id="SSF46785">
    <property type="entry name" value="Winged helix' DNA-binding domain"/>
    <property type="match status" value="1"/>
</dbReference>
<evidence type="ECO:0000256" key="3">
    <source>
        <dbReference type="ARBA" id="ARBA00023125"/>
    </source>
</evidence>
<evidence type="ECO:0000256" key="4">
    <source>
        <dbReference type="ARBA" id="ARBA00023163"/>
    </source>
</evidence>
<dbReference type="SUPFAM" id="SSF53850">
    <property type="entry name" value="Periplasmic binding protein-like II"/>
    <property type="match status" value="1"/>
</dbReference>
<dbReference type="GO" id="GO:0032993">
    <property type="term" value="C:protein-DNA complex"/>
    <property type="evidence" value="ECO:0007669"/>
    <property type="project" value="TreeGrafter"/>
</dbReference>
<dbReference type="PRINTS" id="PR00039">
    <property type="entry name" value="HTHLYSR"/>
</dbReference>
<dbReference type="Pfam" id="PF00126">
    <property type="entry name" value="HTH_1"/>
    <property type="match status" value="1"/>
</dbReference>
<dbReference type="Pfam" id="PF03466">
    <property type="entry name" value="LysR_substrate"/>
    <property type="match status" value="1"/>
</dbReference>
<comment type="similarity">
    <text evidence="1">Belongs to the LysR transcriptional regulatory family.</text>
</comment>
<evidence type="ECO:0000259" key="5">
    <source>
        <dbReference type="PROSITE" id="PS50931"/>
    </source>
</evidence>
<name>A0A810L372_9ACTN</name>
<dbReference type="KEGG" id="aser:Asera_31800"/>
<accession>A0A810L372</accession>
<organism evidence="6 7">
    <name type="scientific">Actinocatenispora sera</name>
    <dbReference type="NCBI Taxonomy" id="390989"/>
    <lineage>
        <taxon>Bacteria</taxon>
        <taxon>Bacillati</taxon>
        <taxon>Actinomycetota</taxon>
        <taxon>Actinomycetes</taxon>
        <taxon>Micromonosporales</taxon>
        <taxon>Micromonosporaceae</taxon>
        <taxon>Actinocatenispora</taxon>
    </lineage>
</organism>
<evidence type="ECO:0000256" key="2">
    <source>
        <dbReference type="ARBA" id="ARBA00023015"/>
    </source>
</evidence>
<dbReference type="GO" id="GO:0003700">
    <property type="term" value="F:DNA-binding transcription factor activity"/>
    <property type="evidence" value="ECO:0007669"/>
    <property type="project" value="InterPro"/>
</dbReference>
<dbReference type="FunFam" id="1.10.10.10:FF:000001">
    <property type="entry name" value="LysR family transcriptional regulator"/>
    <property type="match status" value="1"/>
</dbReference>
<dbReference type="GO" id="GO:0003677">
    <property type="term" value="F:DNA binding"/>
    <property type="evidence" value="ECO:0007669"/>
    <property type="project" value="UniProtKB-KW"/>
</dbReference>
<dbReference type="Proteomes" id="UP000680750">
    <property type="component" value="Chromosome"/>
</dbReference>
<gene>
    <name evidence="6" type="ORF">Asera_31800</name>
</gene>
<dbReference type="OrthoDB" id="3176554at2"/>
<proteinExistence type="inferred from homology"/>
<evidence type="ECO:0000313" key="7">
    <source>
        <dbReference type="Proteomes" id="UP000680750"/>
    </source>
</evidence>
<dbReference type="PANTHER" id="PTHR30346">
    <property type="entry name" value="TRANSCRIPTIONAL DUAL REGULATOR HCAR-RELATED"/>
    <property type="match status" value="1"/>
</dbReference>
<dbReference type="AlphaFoldDB" id="A0A810L372"/>
<dbReference type="Gene3D" id="3.40.190.10">
    <property type="entry name" value="Periplasmic binding protein-like II"/>
    <property type="match status" value="2"/>
</dbReference>
<feature type="domain" description="HTH lysR-type" evidence="5">
    <location>
        <begin position="1"/>
        <end position="59"/>
    </location>
</feature>
<dbReference type="RefSeq" id="WP_030448755.1">
    <property type="nucleotide sequence ID" value="NZ_AP023354.1"/>
</dbReference>
<sequence>MDLLRALALFRVVAEERHFGRAAERLGMAQPPLSQRIRRLENELGARLFDRNSRGVRLTVAGSVLLAEAGPLLDRADRVRAMVTRADRGELGELRVGVPPDVPGAVLATIVRAFAEHNPAVRLDLRELTTGEQLRLLADRALDVGLLQQPAQLTGLVVGPGVTEPVGVLVPRDAPLAGADELDLADLAGHDLVLFPRDTAPGRYDETLDACRSNGFRPGRVVHARSPEFVVGLVLAEHGVALVPAGAVRREPRVVWRRLAGTPISWRTSFVWPAQPHPAAASLCWLAAGILRDDGTGDLVVPPGTPTPWDVVHGRAD</sequence>
<evidence type="ECO:0000256" key="1">
    <source>
        <dbReference type="ARBA" id="ARBA00009437"/>
    </source>
</evidence>
<dbReference type="Gene3D" id="1.10.10.10">
    <property type="entry name" value="Winged helix-like DNA-binding domain superfamily/Winged helix DNA-binding domain"/>
    <property type="match status" value="1"/>
</dbReference>
<dbReference type="PROSITE" id="PS50931">
    <property type="entry name" value="HTH_LYSR"/>
    <property type="match status" value="1"/>
</dbReference>
<dbReference type="EMBL" id="AP023354">
    <property type="protein sequence ID" value="BCJ29072.1"/>
    <property type="molecule type" value="Genomic_DNA"/>
</dbReference>
<dbReference type="InterPro" id="IPR005119">
    <property type="entry name" value="LysR_subst-bd"/>
</dbReference>
<keyword evidence="7" id="KW-1185">Reference proteome</keyword>
<reference evidence="6" key="1">
    <citation type="submission" date="2020-08" db="EMBL/GenBank/DDBJ databases">
        <title>Whole genome shotgun sequence of Actinocatenispora sera NBRC 101916.</title>
        <authorList>
            <person name="Komaki H."/>
            <person name="Tamura T."/>
        </authorList>
    </citation>
    <scope>NUCLEOTIDE SEQUENCE</scope>
    <source>
        <strain evidence="6">NBRC 101916</strain>
    </source>
</reference>
<keyword evidence="4" id="KW-0804">Transcription</keyword>